<keyword evidence="3" id="KW-0804">Transcription</keyword>
<feature type="domain" description="GntR C-terminal" evidence="4">
    <location>
        <begin position="1"/>
        <end position="121"/>
    </location>
</feature>
<keyword evidence="6" id="KW-1185">Reference proteome</keyword>
<dbReference type="EMBL" id="FO082820">
    <property type="protein sequence ID" value="CCF21818.1"/>
    <property type="molecule type" value="Genomic_DNA"/>
</dbReference>
<dbReference type="KEGG" id="rht:NT26_4096"/>
<dbReference type="Proteomes" id="UP000010792">
    <property type="component" value="Chromosome"/>
</dbReference>
<evidence type="ECO:0000256" key="1">
    <source>
        <dbReference type="ARBA" id="ARBA00023015"/>
    </source>
</evidence>
<organism evidence="5 6">
    <name type="scientific">Pseudorhizobium banfieldiae</name>
    <dbReference type="NCBI Taxonomy" id="1125847"/>
    <lineage>
        <taxon>Bacteria</taxon>
        <taxon>Pseudomonadati</taxon>
        <taxon>Pseudomonadota</taxon>
        <taxon>Alphaproteobacteria</taxon>
        <taxon>Hyphomicrobiales</taxon>
        <taxon>Rhizobiaceae</taxon>
        <taxon>Rhizobium/Agrobacterium group</taxon>
        <taxon>Pseudorhizobium</taxon>
    </lineage>
</organism>
<dbReference type="Gene3D" id="1.20.120.530">
    <property type="entry name" value="GntR ligand-binding domain-like"/>
    <property type="match status" value="1"/>
</dbReference>
<keyword evidence="1" id="KW-0805">Transcription regulation</keyword>
<accession>L0NL51</accession>
<dbReference type="PANTHER" id="PTHR43537">
    <property type="entry name" value="TRANSCRIPTIONAL REGULATOR, GNTR FAMILY"/>
    <property type="match status" value="1"/>
</dbReference>
<evidence type="ECO:0000256" key="3">
    <source>
        <dbReference type="ARBA" id="ARBA00023163"/>
    </source>
</evidence>
<dbReference type="InterPro" id="IPR008920">
    <property type="entry name" value="TF_FadR/GntR_C"/>
</dbReference>
<proteinExistence type="predicted"/>
<dbReference type="SUPFAM" id="SSF48008">
    <property type="entry name" value="GntR ligand-binding domain-like"/>
    <property type="match status" value="1"/>
</dbReference>
<gene>
    <name evidence="5" type="ORF">NT26_4096</name>
</gene>
<reference evidence="5 6" key="1">
    <citation type="journal article" date="2013" name="Genome Biol. Evol.">
        <title>Life in an arsenic-containing gold mine: genome and physiology of the autotrophic arsenite-oxidizing bacterium rhizobium sp. NT-26.</title>
        <authorList>
            <person name="Andres J."/>
            <person name="Arsene-Ploetze F."/>
            <person name="Barbe V."/>
            <person name="Brochier-Armanet C."/>
            <person name="Cleiss-Arnold J."/>
            <person name="Coppee J.Y."/>
            <person name="Dillies M.A."/>
            <person name="Geist"/>
            <person name="L"/>
            <person name="Joublin A."/>
            <person name="Koechler S."/>
            <person name="Lassalle F."/>
            <person name="Marchal M."/>
            <person name="Medigue C."/>
            <person name="Muller D."/>
            <person name="Nesme X."/>
            <person name="Plewniak F."/>
            <person name="Proux C."/>
            <person name="Ramirez-Bahena M.H."/>
            <person name="Schenowitz C."/>
            <person name="Sismeiro O."/>
            <person name="Vallenet D."/>
            <person name="Santini J.M."/>
            <person name="Bertin P.N."/>
        </authorList>
    </citation>
    <scope>NUCLEOTIDE SEQUENCE [LARGE SCALE GENOMIC DNA]</scope>
    <source>
        <strain evidence="5 6">NT-26</strain>
    </source>
</reference>
<dbReference type="PANTHER" id="PTHR43537:SF44">
    <property type="entry name" value="GNTR FAMILY REGULATORY PROTEIN"/>
    <property type="match status" value="1"/>
</dbReference>
<sequence>MFQLRRATEPEASAIAAQAATADDHTRIRAAFQAMVEAGNDNVRWVEADLRFHRAIYLATHNEFFWPIGQLFSIGLRQMFSIAAQGSHRARAIQEHGELCEAIIARDPSLARQLALNLLGNASSDIERILVAKA</sequence>
<dbReference type="SMART" id="SM00895">
    <property type="entry name" value="FCD"/>
    <property type="match status" value="1"/>
</dbReference>
<evidence type="ECO:0000313" key="5">
    <source>
        <dbReference type="EMBL" id="CCF21818.1"/>
    </source>
</evidence>
<dbReference type="Pfam" id="PF07729">
    <property type="entry name" value="FCD"/>
    <property type="match status" value="1"/>
</dbReference>
<name>L0NL51_9HYPH</name>
<dbReference type="InterPro" id="IPR011711">
    <property type="entry name" value="GntR_C"/>
</dbReference>
<protein>
    <recommendedName>
        <fullName evidence="4">GntR C-terminal domain-containing protein</fullName>
    </recommendedName>
</protein>
<evidence type="ECO:0000256" key="2">
    <source>
        <dbReference type="ARBA" id="ARBA00023125"/>
    </source>
</evidence>
<dbReference type="GO" id="GO:0003677">
    <property type="term" value="F:DNA binding"/>
    <property type="evidence" value="ECO:0007669"/>
    <property type="project" value="UniProtKB-KW"/>
</dbReference>
<evidence type="ECO:0000259" key="4">
    <source>
        <dbReference type="SMART" id="SM00895"/>
    </source>
</evidence>
<evidence type="ECO:0000313" key="6">
    <source>
        <dbReference type="Proteomes" id="UP000010792"/>
    </source>
</evidence>
<keyword evidence="2" id="KW-0238">DNA-binding</keyword>
<dbReference type="AlphaFoldDB" id="L0NL51"/>